<accession>A0A8H7ADS2</accession>
<name>A0A8H7ADS2_9EURO</name>
<feature type="compositionally biased region" description="Polar residues" evidence="1">
    <location>
        <begin position="1"/>
        <end position="12"/>
    </location>
</feature>
<comment type="caution">
    <text evidence="2">The sequence shown here is derived from an EMBL/GenBank/DDBJ whole genome shotgun (WGS) entry which is preliminary data.</text>
</comment>
<feature type="region of interest" description="Disordered" evidence="1">
    <location>
        <begin position="1"/>
        <end position="65"/>
    </location>
</feature>
<evidence type="ECO:0000256" key="1">
    <source>
        <dbReference type="SAM" id="MobiDB-lite"/>
    </source>
</evidence>
<evidence type="ECO:0000313" key="2">
    <source>
        <dbReference type="EMBL" id="KAF7505654.1"/>
    </source>
</evidence>
<keyword evidence="3" id="KW-1185">Reference proteome</keyword>
<organism evidence="2 3">
    <name type="scientific">Endocarpon pusillum</name>
    <dbReference type="NCBI Taxonomy" id="364733"/>
    <lineage>
        <taxon>Eukaryota</taxon>
        <taxon>Fungi</taxon>
        <taxon>Dikarya</taxon>
        <taxon>Ascomycota</taxon>
        <taxon>Pezizomycotina</taxon>
        <taxon>Eurotiomycetes</taxon>
        <taxon>Chaetothyriomycetidae</taxon>
        <taxon>Verrucariales</taxon>
        <taxon>Verrucariaceae</taxon>
        <taxon>Endocarpon</taxon>
    </lineage>
</organism>
<gene>
    <name evidence="2" type="ORF">GJ744_000589</name>
</gene>
<feature type="compositionally biased region" description="Polar residues" evidence="1">
    <location>
        <begin position="422"/>
        <end position="431"/>
    </location>
</feature>
<sequence length="643" mass="68831">MSEKLQASNQGPTRHYSKSREPPQTVVGGQPRKSQKRPSESDLSSLAPNGASGPALITQQPDQSTGVLQTNSAVVDRQAGWPAGAIEASQLEANKARQCLVFETARPSPPPPLTSTFQLALRGISESTNLQRLASRDRVHFSASPNIAQEPMASSAGMYTSTIGARPNVQPGGATGFAPIAATGFAPTAATSFQAGVATGFPLGGILGPQPNAVANPRSTTAETNSLVGLYNEWAADDWPDPIGDAFGIPDGVVDDEAPWDAHRRSHDSGPQTFAQVPIASLAAWDSPAISDIPGSVGASDRGVATKIVSTEGVSPASASTRGVPIIGESREMTPRRPASTRGASRKDGSTKGASVVRASFRGAQRKDASYEASESSSSQTLGMEDKASGSRLVPKSKAASGDAAQRHQSAQAPEAAKNRPLPSSTLSNDEITQIKEYRADNKSWKWIGEEMGISRGRLREAKDLGLFAEGGASLSAPESFSDEQISQIKQYRAEERSWDWIAKELGTSAKRLRKATDKGIFGEVPVSLAAQKPISDEQISQIKKYCAEGMPWKWISREVNISKWVLLRKAAEGLFGIEGKEKQTAFPSKVRFTEDQICEIKEYRTQNKTWDWIAIKMGVSLVTLRVRAQEGVFGVHERSQPK</sequence>
<protein>
    <submittedName>
        <fullName evidence="2">Uncharacterized protein</fullName>
    </submittedName>
</protein>
<dbReference type="OrthoDB" id="10327149at2759"/>
<dbReference type="AlphaFoldDB" id="A0A8H7ADS2"/>
<dbReference type="Proteomes" id="UP000606974">
    <property type="component" value="Unassembled WGS sequence"/>
</dbReference>
<dbReference type="EMBL" id="JAACFV010000104">
    <property type="protein sequence ID" value="KAF7505654.1"/>
    <property type="molecule type" value="Genomic_DNA"/>
</dbReference>
<evidence type="ECO:0000313" key="3">
    <source>
        <dbReference type="Proteomes" id="UP000606974"/>
    </source>
</evidence>
<reference evidence="2" key="1">
    <citation type="submission" date="2020-02" db="EMBL/GenBank/DDBJ databases">
        <authorList>
            <person name="Palmer J.M."/>
        </authorList>
    </citation>
    <scope>NUCLEOTIDE SEQUENCE</scope>
    <source>
        <strain evidence="2">EPUS1.4</strain>
        <tissue evidence="2">Thallus</tissue>
    </source>
</reference>
<feature type="compositionally biased region" description="Polar residues" evidence="1">
    <location>
        <begin position="311"/>
        <end position="321"/>
    </location>
</feature>
<feature type="region of interest" description="Disordered" evidence="1">
    <location>
        <begin position="311"/>
        <end position="431"/>
    </location>
</feature>
<proteinExistence type="predicted"/>